<dbReference type="AlphaFoldDB" id="A0A507CGJ3"/>
<dbReference type="PROSITE" id="PS50846">
    <property type="entry name" value="HMA_2"/>
    <property type="match status" value="1"/>
</dbReference>
<comment type="similarity">
    <text evidence="2 13">Belongs to the cation transport ATPase (P-type) (TC 3.A.3) family. Type IB subfamily.</text>
</comment>
<dbReference type="GO" id="GO:0016020">
    <property type="term" value="C:membrane"/>
    <property type="evidence" value="ECO:0007669"/>
    <property type="project" value="UniProtKB-SubCell"/>
</dbReference>
<dbReference type="SUPFAM" id="SSF81665">
    <property type="entry name" value="Calcium ATPase, transmembrane domain M"/>
    <property type="match status" value="1"/>
</dbReference>
<evidence type="ECO:0000256" key="4">
    <source>
        <dbReference type="ARBA" id="ARBA00022448"/>
    </source>
</evidence>
<dbReference type="Pfam" id="PF00702">
    <property type="entry name" value="Hydrolase"/>
    <property type="match status" value="1"/>
</dbReference>
<dbReference type="Gene3D" id="3.40.50.1000">
    <property type="entry name" value="HAD superfamily/HAD-like"/>
    <property type="match status" value="1"/>
</dbReference>
<dbReference type="EMBL" id="QEAN01000396">
    <property type="protein sequence ID" value="TPX38508.1"/>
    <property type="molecule type" value="Genomic_DNA"/>
</dbReference>
<feature type="transmembrane region" description="Helical" evidence="13">
    <location>
        <begin position="111"/>
        <end position="132"/>
    </location>
</feature>
<evidence type="ECO:0000313" key="15">
    <source>
        <dbReference type="EMBL" id="TPX38508.1"/>
    </source>
</evidence>
<feature type="transmembrane region" description="Helical" evidence="13">
    <location>
        <begin position="380"/>
        <end position="406"/>
    </location>
</feature>
<proteinExistence type="inferred from homology"/>
<dbReference type="PROSITE" id="PS01047">
    <property type="entry name" value="HMA_1"/>
    <property type="match status" value="1"/>
</dbReference>
<dbReference type="Proteomes" id="UP000320475">
    <property type="component" value="Unassembled WGS sequence"/>
</dbReference>
<dbReference type="PANTHER" id="PTHR43520:SF8">
    <property type="entry name" value="P-TYPE CU(+) TRANSPORTER"/>
    <property type="match status" value="1"/>
</dbReference>
<dbReference type="EMBL" id="QEAM01000377">
    <property type="protein sequence ID" value="TPX40613.1"/>
    <property type="molecule type" value="Genomic_DNA"/>
</dbReference>
<evidence type="ECO:0000256" key="13">
    <source>
        <dbReference type="RuleBase" id="RU362081"/>
    </source>
</evidence>
<feature type="transmembrane region" description="Helical" evidence="13">
    <location>
        <begin position="799"/>
        <end position="818"/>
    </location>
</feature>
<dbReference type="InterPro" id="IPR008250">
    <property type="entry name" value="ATPase_P-typ_transduc_dom_A_sf"/>
</dbReference>
<feature type="transmembrane region" description="Helical" evidence="13">
    <location>
        <begin position="152"/>
        <end position="170"/>
    </location>
</feature>
<dbReference type="FunFam" id="3.30.70.100:FF:000001">
    <property type="entry name" value="ATPase copper transporting beta"/>
    <property type="match status" value="1"/>
</dbReference>
<feature type="domain" description="HMA" evidence="14">
    <location>
        <begin position="20"/>
        <end position="86"/>
    </location>
</feature>
<evidence type="ECO:0000256" key="6">
    <source>
        <dbReference type="ARBA" id="ARBA00022723"/>
    </source>
</evidence>
<dbReference type="Gene3D" id="3.30.70.100">
    <property type="match status" value="1"/>
</dbReference>
<evidence type="ECO:0000313" key="17">
    <source>
        <dbReference type="Proteomes" id="UP000317494"/>
    </source>
</evidence>
<evidence type="ECO:0000256" key="11">
    <source>
        <dbReference type="ARBA" id="ARBA00023136"/>
    </source>
</evidence>
<dbReference type="FunFam" id="2.70.150.10:FF:000002">
    <property type="entry name" value="Copper-transporting ATPase 1, putative"/>
    <property type="match status" value="1"/>
</dbReference>
<evidence type="ECO:0000256" key="5">
    <source>
        <dbReference type="ARBA" id="ARBA00022692"/>
    </source>
</evidence>
<dbReference type="InterPro" id="IPR036412">
    <property type="entry name" value="HAD-like_sf"/>
</dbReference>
<dbReference type="InterPro" id="IPR036163">
    <property type="entry name" value="HMA_dom_sf"/>
</dbReference>
<dbReference type="STRING" id="286115.A0A507CGJ3"/>
<dbReference type="InterPro" id="IPR001757">
    <property type="entry name" value="P_typ_ATPase"/>
</dbReference>
<keyword evidence="6 13" id="KW-0479">Metal-binding</keyword>
<evidence type="ECO:0000256" key="9">
    <source>
        <dbReference type="ARBA" id="ARBA00022967"/>
    </source>
</evidence>
<dbReference type="GO" id="GO:0016887">
    <property type="term" value="F:ATP hydrolysis activity"/>
    <property type="evidence" value="ECO:0007669"/>
    <property type="project" value="InterPro"/>
</dbReference>
<keyword evidence="7 13" id="KW-0547">Nucleotide-binding</keyword>
<comment type="subcellular location">
    <subcellularLocation>
        <location evidence="1">Endomembrane system</location>
        <topology evidence="1">Multi-pass membrane protein</topology>
    </subcellularLocation>
    <subcellularLocation>
        <location evidence="13">Membrane</location>
    </subcellularLocation>
</comment>
<dbReference type="InterPro" id="IPR027256">
    <property type="entry name" value="P-typ_ATPase_IB"/>
</dbReference>
<dbReference type="InterPro" id="IPR023299">
    <property type="entry name" value="ATPase_P-typ_cyto_dom_N"/>
</dbReference>
<dbReference type="SFLD" id="SFLDS00003">
    <property type="entry name" value="Haloacid_Dehalogenase"/>
    <property type="match status" value="1"/>
</dbReference>
<evidence type="ECO:0000313" key="18">
    <source>
        <dbReference type="Proteomes" id="UP000320475"/>
    </source>
</evidence>
<evidence type="ECO:0000256" key="12">
    <source>
        <dbReference type="ARBA" id="ARBA00080126"/>
    </source>
</evidence>
<dbReference type="PRINTS" id="PR00119">
    <property type="entry name" value="CATATPASE"/>
</dbReference>
<dbReference type="GO" id="GO:0140581">
    <property type="term" value="F:P-type monovalent copper transporter activity"/>
    <property type="evidence" value="ECO:0007669"/>
    <property type="project" value="UniProtKB-EC"/>
</dbReference>
<dbReference type="InterPro" id="IPR059000">
    <property type="entry name" value="ATPase_P-type_domA"/>
</dbReference>
<dbReference type="SUPFAM" id="SSF56784">
    <property type="entry name" value="HAD-like"/>
    <property type="match status" value="1"/>
</dbReference>
<dbReference type="InterPro" id="IPR023214">
    <property type="entry name" value="HAD_sf"/>
</dbReference>
<dbReference type="PRINTS" id="PR00120">
    <property type="entry name" value="HATPASE"/>
</dbReference>
<dbReference type="SUPFAM" id="SSF55008">
    <property type="entry name" value="HMA, heavy metal-associated domain"/>
    <property type="match status" value="1"/>
</dbReference>
<dbReference type="InterPro" id="IPR023298">
    <property type="entry name" value="ATPase_P-typ_TM_dom_sf"/>
</dbReference>
<feature type="transmembrane region" description="Helical" evidence="13">
    <location>
        <begin position="182"/>
        <end position="204"/>
    </location>
</feature>
<dbReference type="InterPro" id="IPR018303">
    <property type="entry name" value="ATPase_P-typ_P_site"/>
</dbReference>
<evidence type="ECO:0000256" key="7">
    <source>
        <dbReference type="ARBA" id="ARBA00022741"/>
    </source>
</evidence>
<comment type="caution">
    <text evidence="15">The sequence shown here is derived from an EMBL/GenBank/DDBJ whole genome shotgun (WGS) entry which is preliminary data.</text>
</comment>
<dbReference type="Gene3D" id="3.40.1110.10">
    <property type="entry name" value="Calcium-transporting ATPase, cytoplasmic domain N"/>
    <property type="match status" value="2"/>
</dbReference>
<keyword evidence="5 13" id="KW-0812">Transmembrane</keyword>
<keyword evidence="17" id="KW-1185">Reference proteome</keyword>
<evidence type="ECO:0000256" key="2">
    <source>
        <dbReference type="ARBA" id="ARBA00006024"/>
    </source>
</evidence>
<feature type="transmembrane region" description="Helical" evidence="13">
    <location>
        <begin position="770"/>
        <end position="793"/>
    </location>
</feature>
<dbReference type="GO" id="GO:0012505">
    <property type="term" value="C:endomembrane system"/>
    <property type="evidence" value="ECO:0007669"/>
    <property type="project" value="UniProtKB-SubCell"/>
</dbReference>
<dbReference type="PROSITE" id="PS00154">
    <property type="entry name" value="ATPASE_E1_E2"/>
    <property type="match status" value="1"/>
</dbReference>
<sequence>MFQDISFDASSAVLPDLPSASVDLRILGMTCASCSATIERELARTPGIKSAAVNLLGQLGHFEFDATALGVRDIVDKIDSLGFDVLLDDLSSNAQLESLNRTKEVLDWKMAFYKSLSLALPVTTISMILPLLPVTASLVNWQILKGLSLSHLSQALLTIPVQFGVGKRFYVASSKALAHGSATMDVLIVLGTTMAFVYSTMAIINAVISCNLSTPSNDSRQPEVFFETCTTLITFVTLGRYLENLAKGRTGTALSKLMQLAPSTATLLETLGNQTTDRKIPVEFIKVNDLLRVVPGDRIPADGIVESGSSEVDESLVTGEPMPVPKKLADPVIGGTVNGSGSFVMRAKRVGADTALSQIVKLVNDAQISKAPIQTMADAVAAYFVPAVIILGCLTFVAWLCILVKVGQPPPAFPSDSSYLYVCLNLAISVIVVACPCALGLATPTAVMVGTGVGAQLGILIKGAAALEVGHRVNKIVFDKTGTLTAGKMTVVKCEMYNGNTVTKGDITRTLELIGAAEVGSEHLLGRAIVNYCKQVLSKSNGRDAPVINASSSDTGPANNNTVVANPFTNHVTEFQATGGSGIKCRIDKHTVLIGNTEWIKKHHVHVDNQVTALRLSLESLGQTVVLGAVDNELACLLSLADSVRPEAVIAIRALQKMNIGIAMVTGDQELTAKAVAKQVGISEVHAGISPAGKKTIVQQMQRTLTVAMVGDGVNDSASIAQSDMGIAVFGGTDVAMEAANVVLMRPDLTDVVTALDLSRVIFGRIKLNFFWATVYNAIMIPLAMGAFAPWGFILHPMLAGMAMSLSSVSVVVSSLMLKSYKKPRFDSVPYTVDVDTERDSTVIQPFERNGQPYTKKVGRVFNSALSSIHINKGGHGPEGMKMGQYKRVMDHEDDSEDEIEMR</sequence>
<dbReference type="NCBIfam" id="TIGR01525">
    <property type="entry name" value="ATPase-IB_hvy"/>
    <property type="match status" value="1"/>
</dbReference>
<evidence type="ECO:0000259" key="14">
    <source>
        <dbReference type="PROSITE" id="PS50846"/>
    </source>
</evidence>
<keyword evidence="11 13" id="KW-0472">Membrane</keyword>
<dbReference type="NCBIfam" id="TIGR01494">
    <property type="entry name" value="ATPase_P-type"/>
    <property type="match status" value="2"/>
</dbReference>
<dbReference type="InterPro" id="IPR017969">
    <property type="entry name" value="Heavy-metal-associated_CS"/>
</dbReference>
<dbReference type="SUPFAM" id="SSF81653">
    <property type="entry name" value="Calcium ATPase, transduction domain A"/>
    <property type="match status" value="1"/>
</dbReference>
<dbReference type="CDD" id="cd00371">
    <property type="entry name" value="HMA"/>
    <property type="match status" value="1"/>
</dbReference>
<keyword evidence="10 13" id="KW-1133">Transmembrane helix</keyword>
<dbReference type="Gene3D" id="2.70.150.10">
    <property type="entry name" value="Calcium-transporting ATPase, cytoplasmic transduction domain A"/>
    <property type="match status" value="1"/>
</dbReference>
<dbReference type="GO" id="GO:0005507">
    <property type="term" value="F:copper ion binding"/>
    <property type="evidence" value="ECO:0007669"/>
    <property type="project" value="TreeGrafter"/>
</dbReference>
<keyword evidence="8 13" id="KW-0067">ATP-binding</keyword>
<reference evidence="17 18" key="1">
    <citation type="journal article" date="2019" name="Sci. Rep.">
        <title>Comparative genomics of chytrid fungi reveal insights into the obligate biotrophic and pathogenic lifestyle of Synchytrium endobioticum.</title>
        <authorList>
            <person name="van de Vossenberg B.T.L.H."/>
            <person name="Warris S."/>
            <person name="Nguyen H.D.T."/>
            <person name="van Gent-Pelzer M.P.E."/>
            <person name="Joly D.L."/>
            <person name="van de Geest H.C."/>
            <person name="Bonants P.J.M."/>
            <person name="Smith D.S."/>
            <person name="Levesque C.A."/>
            <person name="van der Lee T.A.J."/>
        </authorList>
    </citation>
    <scope>NUCLEOTIDE SEQUENCE [LARGE SCALE GENOMIC DNA]</scope>
    <source>
        <strain evidence="16 18">LEV6574</strain>
        <strain evidence="15 17">MB42</strain>
    </source>
</reference>
<evidence type="ECO:0000313" key="16">
    <source>
        <dbReference type="EMBL" id="TPX40613.1"/>
    </source>
</evidence>
<evidence type="ECO:0000256" key="10">
    <source>
        <dbReference type="ARBA" id="ARBA00022989"/>
    </source>
</evidence>
<dbReference type="InterPro" id="IPR044492">
    <property type="entry name" value="P_typ_ATPase_HD_dom"/>
</dbReference>
<dbReference type="InterPro" id="IPR006121">
    <property type="entry name" value="HMA_dom"/>
</dbReference>
<keyword evidence="9" id="KW-1278">Translocase</keyword>
<dbReference type="SFLD" id="SFLDF00027">
    <property type="entry name" value="p-type_atpase"/>
    <property type="match status" value="1"/>
</dbReference>
<dbReference type="Pfam" id="PF00122">
    <property type="entry name" value="E1-E2_ATPase"/>
    <property type="match status" value="1"/>
</dbReference>
<dbReference type="Proteomes" id="UP000317494">
    <property type="component" value="Unassembled WGS sequence"/>
</dbReference>
<dbReference type="Pfam" id="PF00403">
    <property type="entry name" value="HMA"/>
    <property type="match status" value="1"/>
</dbReference>
<organism evidence="15 17">
    <name type="scientific">Synchytrium endobioticum</name>
    <dbReference type="NCBI Taxonomy" id="286115"/>
    <lineage>
        <taxon>Eukaryota</taxon>
        <taxon>Fungi</taxon>
        <taxon>Fungi incertae sedis</taxon>
        <taxon>Chytridiomycota</taxon>
        <taxon>Chytridiomycota incertae sedis</taxon>
        <taxon>Chytridiomycetes</taxon>
        <taxon>Synchytriales</taxon>
        <taxon>Synchytriaceae</taxon>
        <taxon>Synchytrium</taxon>
    </lineage>
</organism>
<evidence type="ECO:0000256" key="3">
    <source>
        <dbReference type="ARBA" id="ARBA00012517"/>
    </source>
</evidence>
<evidence type="ECO:0000256" key="8">
    <source>
        <dbReference type="ARBA" id="ARBA00022840"/>
    </source>
</evidence>
<evidence type="ECO:0000256" key="1">
    <source>
        <dbReference type="ARBA" id="ARBA00004127"/>
    </source>
</evidence>
<dbReference type="SFLD" id="SFLDG00002">
    <property type="entry name" value="C1.7:_P-type_atpase_like"/>
    <property type="match status" value="1"/>
</dbReference>
<dbReference type="EC" id="7.2.2.8" evidence="3"/>
<dbReference type="VEuPathDB" id="FungiDB:SeMB42_g06698"/>
<dbReference type="PANTHER" id="PTHR43520">
    <property type="entry name" value="ATP7, ISOFORM B"/>
    <property type="match status" value="1"/>
</dbReference>
<keyword evidence="4" id="KW-0813">Transport</keyword>
<dbReference type="OrthoDB" id="432719at2759"/>
<feature type="transmembrane region" description="Helical" evidence="13">
    <location>
        <begin position="418"/>
        <end position="442"/>
    </location>
</feature>
<dbReference type="CDD" id="cd02094">
    <property type="entry name" value="P-type_ATPase_Cu-like"/>
    <property type="match status" value="1"/>
</dbReference>
<gene>
    <name evidence="16" type="ORF">SeLEV6574_g06533</name>
    <name evidence="15" type="ORF">SeMB42_g06698</name>
</gene>
<dbReference type="GO" id="GO:0043682">
    <property type="term" value="F:P-type divalent copper transporter activity"/>
    <property type="evidence" value="ECO:0007669"/>
    <property type="project" value="TreeGrafter"/>
</dbReference>
<name>A0A507CGJ3_9FUNG</name>
<dbReference type="GO" id="GO:0055070">
    <property type="term" value="P:copper ion homeostasis"/>
    <property type="evidence" value="ECO:0007669"/>
    <property type="project" value="TreeGrafter"/>
</dbReference>
<dbReference type="GO" id="GO:0005524">
    <property type="term" value="F:ATP binding"/>
    <property type="evidence" value="ECO:0007669"/>
    <property type="project" value="UniProtKB-UniRule"/>
</dbReference>
<protein>
    <recommendedName>
        <fullName evidence="3">P-type Cu(+) transporter</fullName>
        <ecNumber evidence="3">7.2.2.8</ecNumber>
    </recommendedName>
    <alternativeName>
        <fullName evidence="12">Cu(2+)-ATPase</fullName>
    </alternativeName>
</protein>
<accession>A0A507CGJ3</accession>